<gene>
    <name evidence="2" type="ORF">V5799_021728</name>
</gene>
<keyword evidence="3" id="KW-1185">Reference proteome</keyword>
<feature type="region of interest" description="Disordered" evidence="1">
    <location>
        <begin position="235"/>
        <end position="262"/>
    </location>
</feature>
<feature type="region of interest" description="Disordered" evidence="1">
    <location>
        <begin position="459"/>
        <end position="503"/>
    </location>
</feature>
<protein>
    <submittedName>
        <fullName evidence="2">Uncharacterized protein</fullName>
    </submittedName>
</protein>
<feature type="region of interest" description="Disordered" evidence="1">
    <location>
        <begin position="1"/>
        <end position="37"/>
    </location>
</feature>
<feature type="region of interest" description="Disordered" evidence="1">
    <location>
        <begin position="613"/>
        <end position="669"/>
    </location>
</feature>
<evidence type="ECO:0000313" key="2">
    <source>
        <dbReference type="EMBL" id="KAK8788510.1"/>
    </source>
</evidence>
<feature type="compositionally biased region" description="Basic and acidic residues" evidence="1">
    <location>
        <begin position="625"/>
        <end position="641"/>
    </location>
</feature>
<feature type="compositionally biased region" description="Low complexity" evidence="1">
    <location>
        <begin position="658"/>
        <end position="669"/>
    </location>
</feature>
<name>A0AAQ4FMN5_AMBAM</name>
<reference evidence="2 3" key="1">
    <citation type="journal article" date="2023" name="Arcadia Sci">
        <title>De novo assembly of a long-read Amblyomma americanum tick genome.</title>
        <authorList>
            <person name="Chou S."/>
            <person name="Poskanzer K.E."/>
            <person name="Rollins M."/>
            <person name="Thuy-Boun P.S."/>
        </authorList>
    </citation>
    <scope>NUCLEOTIDE SEQUENCE [LARGE SCALE GENOMIC DNA]</scope>
    <source>
        <strain evidence="2">F_SG_1</strain>
        <tissue evidence="2">Salivary glands</tissue>
    </source>
</reference>
<feature type="compositionally biased region" description="Basic and acidic residues" evidence="1">
    <location>
        <begin position="485"/>
        <end position="496"/>
    </location>
</feature>
<feature type="region of interest" description="Disordered" evidence="1">
    <location>
        <begin position="159"/>
        <end position="182"/>
    </location>
</feature>
<dbReference type="AlphaFoldDB" id="A0AAQ4FMN5"/>
<comment type="caution">
    <text evidence="2">The sequence shown here is derived from an EMBL/GenBank/DDBJ whole genome shotgun (WGS) entry which is preliminary data.</text>
</comment>
<sequence length="669" mass="74397">MPLLPRVEDYASGVPQPDLVAKPPLTEGGQEKEPFRETIRGEGFQPYVPGREEELLEDLLLPEVYEDQSAHAAWTPMEVSAIETGPLVSEAPFEFAPKKEEPIVELALPEVQEKEALYEPEVEKKLPTLEAEPEGAEMAFPLEVERVKEMSSVEELILPEVQEQETLGAEERKEEAPTVTMTPVFAETQVLLPPWKEKEPELQARELQAEEALKASSVVLPSAYAPPPMPLLPRVEDYASGVPQPDLVAKPPLTEGGQEKEPFREIIRGEGFQPYVPGREQELHEDLLLPEVYEDQSAHAAWTPVEVSAIETGPLVSEAPFEFAPKKEEPIVELALPEVQEKEALYEPEVEKKLPTLEAEPEGAEMAFPLEVERVKEMSSVEELILPEVQEQETLGAEERKEEASTVAMTPVYAETQVLLPPWKEKEPELQARELQAEEALKASSVVLPSAYTPPPMPLLPRVEDYASGVPQPDLVAKPPLTEGGQEKEPFREIIRGEGFQPYVPGREQELHEDLLLPEVYEDQSAHAAWTPVEVSAIETGPLVSEAPFEFAPKKEEPIVELALPEVQEKEALYEPEVEKKLPTLEAEPEGAEMAFPLEVERVKEMSSVEELILPEVQEQETLGAEERKEEAVHRYDDTGLRGDSSIAAAMERKRTRAASTGTSSRGSA</sequence>
<organism evidence="2 3">
    <name type="scientific">Amblyomma americanum</name>
    <name type="common">Lone star tick</name>
    <dbReference type="NCBI Taxonomy" id="6943"/>
    <lineage>
        <taxon>Eukaryota</taxon>
        <taxon>Metazoa</taxon>
        <taxon>Ecdysozoa</taxon>
        <taxon>Arthropoda</taxon>
        <taxon>Chelicerata</taxon>
        <taxon>Arachnida</taxon>
        <taxon>Acari</taxon>
        <taxon>Parasitiformes</taxon>
        <taxon>Ixodida</taxon>
        <taxon>Ixodoidea</taxon>
        <taxon>Ixodidae</taxon>
        <taxon>Amblyomminae</taxon>
        <taxon>Amblyomma</taxon>
    </lineage>
</organism>
<dbReference type="EMBL" id="JARKHS020000711">
    <property type="protein sequence ID" value="KAK8788510.1"/>
    <property type="molecule type" value="Genomic_DNA"/>
</dbReference>
<evidence type="ECO:0000313" key="3">
    <source>
        <dbReference type="Proteomes" id="UP001321473"/>
    </source>
</evidence>
<feature type="region of interest" description="Disordered" evidence="1">
    <location>
        <begin position="389"/>
        <end position="409"/>
    </location>
</feature>
<evidence type="ECO:0000256" key="1">
    <source>
        <dbReference type="SAM" id="MobiDB-lite"/>
    </source>
</evidence>
<dbReference type="Proteomes" id="UP001321473">
    <property type="component" value="Unassembled WGS sequence"/>
</dbReference>
<accession>A0AAQ4FMN5</accession>
<proteinExistence type="predicted"/>